<evidence type="ECO:0000313" key="4">
    <source>
        <dbReference type="Proteomes" id="UP001154282"/>
    </source>
</evidence>
<feature type="region of interest" description="Disordered" evidence="1">
    <location>
        <begin position="158"/>
        <end position="190"/>
    </location>
</feature>
<feature type="compositionally biased region" description="Low complexity" evidence="1">
    <location>
        <begin position="618"/>
        <end position="640"/>
    </location>
</feature>
<accession>A0AAV0HZM1</accession>
<feature type="transmembrane region" description="Helical" evidence="2">
    <location>
        <begin position="470"/>
        <end position="489"/>
    </location>
</feature>
<organism evidence="3 4">
    <name type="scientific">Linum tenue</name>
    <dbReference type="NCBI Taxonomy" id="586396"/>
    <lineage>
        <taxon>Eukaryota</taxon>
        <taxon>Viridiplantae</taxon>
        <taxon>Streptophyta</taxon>
        <taxon>Embryophyta</taxon>
        <taxon>Tracheophyta</taxon>
        <taxon>Spermatophyta</taxon>
        <taxon>Magnoliopsida</taxon>
        <taxon>eudicotyledons</taxon>
        <taxon>Gunneridae</taxon>
        <taxon>Pentapetalae</taxon>
        <taxon>rosids</taxon>
        <taxon>fabids</taxon>
        <taxon>Malpighiales</taxon>
        <taxon>Linaceae</taxon>
        <taxon>Linum</taxon>
    </lineage>
</organism>
<dbReference type="Proteomes" id="UP001154282">
    <property type="component" value="Unassembled WGS sequence"/>
</dbReference>
<keyword evidence="2" id="KW-0812">Transmembrane</keyword>
<protein>
    <submittedName>
        <fullName evidence="3">Uncharacterized protein</fullName>
    </submittedName>
</protein>
<dbReference type="AlphaFoldDB" id="A0AAV0HZM1"/>
<keyword evidence="4" id="KW-1185">Reference proteome</keyword>
<evidence type="ECO:0000256" key="1">
    <source>
        <dbReference type="SAM" id="MobiDB-lite"/>
    </source>
</evidence>
<feature type="compositionally biased region" description="Pro residues" evidence="1">
    <location>
        <begin position="1"/>
        <end position="10"/>
    </location>
</feature>
<feature type="compositionally biased region" description="Basic and acidic residues" evidence="1">
    <location>
        <begin position="595"/>
        <end position="610"/>
    </location>
</feature>
<evidence type="ECO:0000256" key="2">
    <source>
        <dbReference type="SAM" id="Phobius"/>
    </source>
</evidence>
<gene>
    <name evidence="3" type="ORF">LITE_LOCUS6746</name>
</gene>
<dbReference type="PANTHER" id="PTHR34775:SF6">
    <property type="entry name" value="TRANSMEMBRANE PROTEIN"/>
    <property type="match status" value="1"/>
</dbReference>
<keyword evidence="2" id="KW-0472">Membrane</keyword>
<dbReference type="EMBL" id="CAMGYJ010000003">
    <property type="protein sequence ID" value="CAI0390468.1"/>
    <property type="molecule type" value="Genomic_DNA"/>
</dbReference>
<evidence type="ECO:0000313" key="3">
    <source>
        <dbReference type="EMBL" id="CAI0390468.1"/>
    </source>
</evidence>
<feature type="region of interest" description="Disordered" evidence="1">
    <location>
        <begin position="556"/>
        <end position="656"/>
    </location>
</feature>
<feature type="compositionally biased region" description="Pro residues" evidence="1">
    <location>
        <begin position="513"/>
        <end position="527"/>
    </location>
</feature>
<feature type="compositionally biased region" description="Basic and acidic residues" evidence="1">
    <location>
        <begin position="50"/>
        <end position="66"/>
    </location>
</feature>
<proteinExistence type="predicted"/>
<feature type="compositionally biased region" description="Gly residues" evidence="1">
    <location>
        <begin position="556"/>
        <end position="568"/>
    </location>
</feature>
<dbReference type="PANTHER" id="PTHR34775">
    <property type="entry name" value="TRANSMEMBRANE PROTEIN"/>
    <property type="match status" value="1"/>
</dbReference>
<feature type="region of interest" description="Disordered" evidence="1">
    <location>
        <begin position="1"/>
        <end position="79"/>
    </location>
</feature>
<feature type="compositionally biased region" description="Acidic residues" evidence="1">
    <location>
        <begin position="162"/>
        <end position="190"/>
    </location>
</feature>
<comment type="caution">
    <text evidence="3">The sequence shown here is derived from an EMBL/GenBank/DDBJ whole genome shotgun (WGS) entry which is preliminary data.</text>
</comment>
<feature type="compositionally biased region" description="Polar residues" evidence="1">
    <location>
        <begin position="579"/>
        <end position="594"/>
    </location>
</feature>
<name>A0AAV0HZM1_9ROSI</name>
<keyword evidence="2" id="KW-1133">Transmembrane helix</keyword>
<feature type="region of interest" description="Disordered" evidence="1">
    <location>
        <begin position="497"/>
        <end position="544"/>
    </location>
</feature>
<sequence length="656" mass="71614">MRPQDHPSPLPGKKFAPSPKDADENSLMSPPTIKHFMSPAASKVNLRKRILGERSESPVRSFRDGDENLMNNQEKGRPDAVNLKKPQFVSPMLKSTASKVNSSIAVPSSPTLLNLMKANEEIGEETDDWSPFSYDPVRNNLVPRPQFLRYRPNRLVLLEPSANEETDSETEDEDFGSDDEVDEENSDDTEMAGSSIFRRVLQFLLVLAVLVLSTVYITSMNDNPVEIDGIPNFAAVHRHDQEIKSYPVAFVSRLEVNESWLSLVEDGTPSQLKIVKPQIPLDEGDQVKQVMDKEIAEGEEVALEEEGQEDDEEGELLSFQQPLFLPLQPAAEAATTVQVAQSLIDGTEGEEVALEEEGQEDEEEEEGELLSFQQPLFLPLQPAAEAAATTVQEAESLIDASKGRLADEIVHYREIQEPYDDGVLKNGKPPSPRLTTTEVVEDEEKYDYMELNKKLTYDFDVDNRPFQGPILAVMAVASTLVLVLLLCSLKRKGKKAAARNDSLLPSSSRDSQLPPPHSEATLPPPQDPIDEIPETTFAPLKSSGAPRVELLGEIEGGMGSRSIGGGGTQLKPVKKAAHVQTQPATSASRNSTTNKSDRKSTSPSSWKKEVTVMGGKGKAANNSAAAGGTTTTTTPTTATPLRRSNRLASRGGITSP</sequence>
<reference evidence="3" key="1">
    <citation type="submission" date="2022-08" db="EMBL/GenBank/DDBJ databases">
        <authorList>
            <person name="Gutierrez-Valencia J."/>
        </authorList>
    </citation>
    <scope>NUCLEOTIDE SEQUENCE</scope>
</reference>